<dbReference type="Proteomes" id="UP000250416">
    <property type="component" value="Unassembled WGS sequence"/>
</dbReference>
<name>A0AAE8NBZ3_BURCE</name>
<comment type="caution">
    <text evidence="2">The sequence shown here is derived from an EMBL/GenBank/DDBJ whole genome shotgun (WGS) entry which is preliminary data.</text>
</comment>
<reference evidence="2 3" key="1">
    <citation type="submission" date="2018-06" db="EMBL/GenBank/DDBJ databases">
        <authorList>
            <consortium name="Pathogen Informatics"/>
            <person name="Doyle S."/>
        </authorList>
    </citation>
    <scope>NUCLEOTIDE SEQUENCE [LARGE SCALE GENOMIC DNA]</scope>
    <source>
        <strain evidence="2 3">NCTC10661</strain>
    </source>
</reference>
<dbReference type="AlphaFoldDB" id="A0AAE8NBZ3"/>
<evidence type="ECO:0000256" key="1">
    <source>
        <dbReference type="SAM" id="MobiDB-lite"/>
    </source>
</evidence>
<dbReference type="EMBL" id="UARD01000006">
    <property type="protein sequence ID" value="SPV16673.1"/>
    <property type="molecule type" value="Genomic_DNA"/>
</dbReference>
<proteinExistence type="predicted"/>
<gene>
    <name evidence="2" type="ORF">NCTC10661_01526</name>
</gene>
<feature type="region of interest" description="Disordered" evidence="1">
    <location>
        <begin position="44"/>
        <end position="68"/>
    </location>
</feature>
<evidence type="ECO:0000313" key="2">
    <source>
        <dbReference type="EMBL" id="SPV16673.1"/>
    </source>
</evidence>
<accession>A0AAE8NBZ3</accession>
<sequence>MTAWKANMTGAFNITIGGTARTVTALDFSTQTNLNGVATVSGGMPPEPDRWMPTPEATSAAPQPAQAHPNVPLEQAAYALESMSMKEMARIVRGDKIPNDGCTIIQSAQADARGGLTNEAIDRYWQQYKYGRRPKKVTHKDLFASILRTVKVGS</sequence>
<protein>
    <submittedName>
        <fullName evidence="2">Bacteriophage protein</fullName>
    </submittedName>
</protein>
<evidence type="ECO:0000313" key="3">
    <source>
        <dbReference type="Proteomes" id="UP000250416"/>
    </source>
</evidence>
<organism evidence="2 3">
    <name type="scientific">Burkholderia cepacia</name>
    <name type="common">Pseudomonas cepacia</name>
    <dbReference type="NCBI Taxonomy" id="292"/>
    <lineage>
        <taxon>Bacteria</taxon>
        <taxon>Pseudomonadati</taxon>
        <taxon>Pseudomonadota</taxon>
        <taxon>Betaproteobacteria</taxon>
        <taxon>Burkholderiales</taxon>
        <taxon>Burkholderiaceae</taxon>
        <taxon>Burkholderia</taxon>
        <taxon>Burkholderia cepacia complex</taxon>
    </lineage>
</organism>